<dbReference type="EMBL" id="BAAAYU010000005">
    <property type="protein sequence ID" value="GAA3634665.1"/>
    <property type="molecule type" value="Genomic_DNA"/>
</dbReference>
<dbReference type="InterPro" id="IPR032466">
    <property type="entry name" value="Metal_Hydrolase"/>
</dbReference>
<name>A0ABP7AL53_9MICO</name>
<comment type="caution">
    <text evidence="3">The sequence shown here is derived from an EMBL/GenBank/DDBJ whole genome shotgun (WGS) entry which is preliminary data.</text>
</comment>
<keyword evidence="4" id="KW-1185">Reference proteome</keyword>
<dbReference type="Proteomes" id="UP001501697">
    <property type="component" value="Unassembled WGS sequence"/>
</dbReference>
<dbReference type="InterPro" id="IPR052350">
    <property type="entry name" value="Metallo-dep_Lactonases"/>
</dbReference>
<evidence type="ECO:0000313" key="3">
    <source>
        <dbReference type="EMBL" id="GAA3634665.1"/>
    </source>
</evidence>
<protein>
    <submittedName>
        <fullName evidence="3">Amidohydrolase family protein</fullName>
    </submittedName>
</protein>
<dbReference type="RefSeq" id="WP_344737605.1">
    <property type="nucleotide sequence ID" value="NZ_BAAAYU010000005.1"/>
</dbReference>
<evidence type="ECO:0000256" key="1">
    <source>
        <dbReference type="ARBA" id="ARBA00038310"/>
    </source>
</evidence>
<accession>A0ABP7AL53</accession>
<dbReference type="Gene3D" id="3.20.20.140">
    <property type="entry name" value="Metal-dependent hydrolases"/>
    <property type="match status" value="1"/>
</dbReference>
<dbReference type="PANTHER" id="PTHR43569:SF2">
    <property type="entry name" value="AMIDOHYDROLASE-RELATED DOMAIN-CONTAINING PROTEIN"/>
    <property type="match status" value="1"/>
</dbReference>
<dbReference type="Pfam" id="PF04909">
    <property type="entry name" value="Amidohydro_2"/>
    <property type="match status" value="1"/>
</dbReference>
<evidence type="ECO:0000259" key="2">
    <source>
        <dbReference type="Pfam" id="PF04909"/>
    </source>
</evidence>
<dbReference type="PANTHER" id="PTHR43569">
    <property type="entry name" value="AMIDOHYDROLASE"/>
    <property type="match status" value="1"/>
</dbReference>
<gene>
    <name evidence="3" type="ORF">GCM10022200_17370</name>
</gene>
<evidence type="ECO:0000313" key="4">
    <source>
        <dbReference type="Proteomes" id="UP001501697"/>
    </source>
</evidence>
<sequence>MLIDAHAHVWDTAVLDYPWIGPEVPVPPVFLPAQLREGDREPTGFVFVQADCVPEQGLAEARWVAGLDAPDLVGIVAFAPLERADAAAALAELSSLDSVIGVRRLLQDEEDAFVRGPALDAGLAALARHGWSFDACVRWTQLDAVAELSERHDEVPIVLDHLGKPPLDDPDTDAFAHWRAGLARLAALPHVAVKLSGLPAETTREPEADLVGPWLRAAVDLFGPTRCLIGSDYPVSARGSAGRVVWFDTVRAALAPSDAEWAHISSLSARRIYRLR</sequence>
<feature type="domain" description="Amidohydrolase-related" evidence="2">
    <location>
        <begin position="3"/>
        <end position="275"/>
    </location>
</feature>
<organism evidence="3 4">
    <name type="scientific">Microbacterium awajiense</name>
    <dbReference type="NCBI Taxonomy" id="415214"/>
    <lineage>
        <taxon>Bacteria</taxon>
        <taxon>Bacillati</taxon>
        <taxon>Actinomycetota</taxon>
        <taxon>Actinomycetes</taxon>
        <taxon>Micrococcales</taxon>
        <taxon>Microbacteriaceae</taxon>
        <taxon>Microbacterium</taxon>
    </lineage>
</organism>
<proteinExistence type="inferred from homology"/>
<dbReference type="SUPFAM" id="SSF51556">
    <property type="entry name" value="Metallo-dependent hydrolases"/>
    <property type="match status" value="1"/>
</dbReference>
<reference evidence="4" key="1">
    <citation type="journal article" date="2019" name="Int. J. Syst. Evol. Microbiol.">
        <title>The Global Catalogue of Microorganisms (GCM) 10K type strain sequencing project: providing services to taxonomists for standard genome sequencing and annotation.</title>
        <authorList>
            <consortium name="The Broad Institute Genomics Platform"/>
            <consortium name="The Broad Institute Genome Sequencing Center for Infectious Disease"/>
            <person name="Wu L."/>
            <person name="Ma J."/>
        </authorList>
    </citation>
    <scope>NUCLEOTIDE SEQUENCE [LARGE SCALE GENOMIC DNA]</scope>
    <source>
        <strain evidence="4">JCM 16544</strain>
    </source>
</reference>
<comment type="similarity">
    <text evidence="1">Belongs to the metallo-dependent hydrolases superfamily.</text>
</comment>
<dbReference type="InterPro" id="IPR006680">
    <property type="entry name" value="Amidohydro-rel"/>
</dbReference>